<dbReference type="eggNOG" id="arCOG03271">
    <property type="taxonomic scope" value="Archaea"/>
</dbReference>
<dbReference type="InterPro" id="IPR036568">
    <property type="entry name" value="GGCT-like_sf"/>
</dbReference>
<gene>
    <name evidence="3" type="ordered locus">mru_0785</name>
</gene>
<evidence type="ECO:0000313" key="4">
    <source>
        <dbReference type="Proteomes" id="UP000008680"/>
    </source>
</evidence>
<dbReference type="CDD" id="cd06661">
    <property type="entry name" value="GGCT_like"/>
    <property type="match status" value="1"/>
</dbReference>
<evidence type="ECO:0000256" key="1">
    <source>
        <dbReference type="ARBA" id="ARBA00008861"/>
    </source>
</evidence>
<dbReference type="GO" id="GO:0005829">
    <property type="term" value="C:cytosol"/>
    <property type="evidence" value="ECO:0007669"/>
    <property type="project" value="TreeGrafter"/>
</dbReference>
<dbReference type="InterPro" id="IPR009288">
    <property type="entry name" value="AIG2-like_dom"/>
</dbReference>
<organism evidence="3 4">
    <name type="scientific">Methanobrevibacter ruminantium (strain ATCC 35063 / DSM 1093 / JCM 13430 / OCM 146 / M1)</name>
    <name type="common">Methanobacterium ruminantium</name>
    <dbReference type="NCBI Taxonomy" id="634498"/>
    <lineage>
        <taxon>Archaea</taxon>
        <taxon>Methanobacteriati</taxon>
        <taxon>Methanobacteriota</taxon>
        <taxon>Methanomada group</taxon>
        <taxon>Methanobacteria</taxon>
        <taxon>Methanobacteriales</taxon>
        <taxon>Methanobacteriaceae</taxon>
        <taxon>Methanobrevibacter</taxon>
    </lineage>
</organism>
<dbReference type="STRING" id="634498.mru_0785"/>
<dbReference type="AlphaFoldDB" id="D3E275"/>
<name>D3E275_METRM</name>
<dbReference type="HOGENOM" id="CLU_545892_0_0_2"/>
<accession>D3E275</accession>
<dbReference type="PANTHER" id="PTHR12510:SF4">
    <property type="entry name" value="GAMMA-GLUTAMYLAMINECYCLOTRANSFERASE"/>
    <property type="match status" value="1"/>
</dbReference>
<sequence length="499" mass="57464">MRMTPSSHSSLKKAFFKKNTYGGITMNKIKLTRQDEPDFDELYRMIGELKDFLKEDMGSRNWMKNLETILDFQDTDGSFKLFTSYEIPSDARVDFCHMPTYICTAILMKSYLIGDSKLSKKIDRPLRRGLKACCMRNLMGHGYEALEGQIEALNIFMKAGLREFIDLYPDMSRKFSKMISNICGSNFEMLESLRNALLGPWGEDYKEDILKINKYFNTRRVFVYGTLMNGESNHHFLENSNCLGASTVEGYQMYNVGWYPAIVPGDGMIIGELYEVPQEDMARIDMLEGEGSLYIRKCEMTSSKSLAYIYEFLEDTEGLDRISSWKDYIWYVSYGSNMLYDRFICYIEGGSYEGSSSYRMPCEDTSAPVEVRAVEIPHDMYFGNYSGSWHGGGVSFLDTEKDGHALGTAYLITREQFEHVAAEENGGRYPDGTGNWYEDIISLGDMDGFEMLTVTNKKPREQNEPSEEYLETLKRGIRENWPDMSEEDIGRYLNSCIRE</sequence>
<evidence type="ECO:0000313" key="3">
    <source>
        <dbReference type="EMBL" id="ADC46636.1"/>
    </source>
</evidence>
<proteinExistence type="inferred from homology"/>
<reference evidence="3 4" key="1">
    <citation type="journal article" date="2010" name="PLoS ONE">
        <title>The genome sequence of the rumen methanogen Methanobrevibacter ruminantium reveals new possibilities for controlling ruminant methane emissions.</title>
        <authorList>
            <person name="Leahy S.C."/>
            <person name="Kelly W.J."/>
            <person name="Altermann E."/>
            <person name="Ronimus R.S."/>
            <person name="Yeoman C.J."/>
            <person name="Pacheco D.M."/>
            <person name="Li D."/>
            <person name="Kong Z."/>
            <person name="McTavish S."/>
            <person name="Sang C."/>
            <person name="Lambie S.C."/>
            <person name="Janssen P.H."/>
            <person name="Dey D."/>
            <person name="Attwood G.T."/>
        </authorList>
    </citation>
    <scope>NUCLEOTIDE SEQUENCE [LARGE SCALE GENOMIC DNA]</scope>
    <source>
        <strain evidence="4">ATCC 35063 / DSM 1093 / JCM 13430 / OCM 146 / M1</strain>
    </source>
</reference>
<dbReference type="Proteomes" id="UP000008680">
    <property type="component" value="Chromosome"/>
</dbReference>
<dbReference type="Gene3D" id="3.10.490.10">
    <property type="entry name" value="Gamma-glutamyl cyclotransferase-like"/>
    <property type="match status" value="2"/>
</dbReference>
<dbReference type="GO" id="GO:0061929">
    <property type="term" value="F:gamma-glutamylaminecyclotransferase activity"/>
    <property type="evidence" value="ECO:0007669"/>
    <property type="project" value="InterPro"/>
</dbReference>
<evidence type="ECO:0000259" key="2">
    <source>
        <dbReference type="Pfam" id="PF06094"/>
    </source>
</evidence>
<keyword evidence="4" id="KW-1185">Reference proteome</keyword>
<dbReference type="InterPro" id="IPR039126">
    <property type="entry name" value="GGACT"/>
</dbReference>
<comment type="similarity">
    <text evidence="1">Belongs to the gamma-glutamylcyclotransferase family.</text>
</comment>
<feature type="domain" description="Gamma-glutamylcyclotransferase AIG2-like" evidence="2">
    <location>
        <begin position="221"/>
        <end position="324"/>
    </location>
</feature>
<dbReference type="EMBL" id="CP001719">
    <property type="protein sequence ID" value="ADC46636.1"/>
    <property type="molecule type" value="Genomic_DNA"/>
</dbReference>
<dbReference type="Pfam" id="PF06094">
    <property type="entry name" value="GGACT"/>
    <property type="match status" value="1"/>
</dbReference>
<protein>
    <recommendedName>
        <fullName evidence="2">Gamma-glutamylcyclotransferase AIG2-like domain-containing protein</fullName>
    </recommendedName>
</protein>
<dbReference type="PANTHER" id="PTHR12510">
    <property type="entry name" value="TROPONIN C-AKIN-1 PROTEIN"/>
    <property type="match status" value="1"/>
</dbReference>
<dbReference type="PATRIC" id="fig|634498.28.peg.786"/>
<dbReference type="InterPro" id="IPR013024">
    <property type="entry name" value="GGCT-like"/>
</dbReference>
<dbReference type="SUPFAM" id="SSF110857">
    <property type="entry name" value="Gamma-glutamyl cyclotransferase-like"/>
    <property type="match status" value="1"/>
</dbReference>
<dbReference type="KEGG" id="mru:mru_0785"/>